<accession>A0A853EY85</accession>
<keyword evidence="5 7" id="KW-1133">Transmembrane helix</keyword>
<keyword evidence="3" id="KW-1003">Cell membrane</keyword>
<feature type="transmembrane region" description="Helical" evidence="7">
    <location>
        <begin position="106"/>
        <end position="125"/>
    </location>
</feature>
<comment type="subcellular location">
    <subcellularLocation>
        <location evidence="1 7">Cell membrane</location>
        <topology evidence="1 7">Multi-pass membrane protein</topology>
    </subcellularLocation>
</comment>
<feature type="domain" description="ABC transmembrane type-1" evidence="8">
    <location>
        <begin position="100"/>
        <end position="301"/>
    </location>
</feature>
<feature type="transmembrane region" description="Helical" evidence="7">
    <location>
        <begin position="278"/>
        <end position="301"/>
    </location>
</feature>
<feature type="transmembrane region" description="Helical" evidence="7">
    <location>
        <begin position="12"/>
        <end position="30"/>
    </location>
</feature>
<dbReference type="SUPFAM" id="SSF161098">
    <property type="entry name" value="MetI-like"/>
    <property type="match status" value="1"/>
</dbReference>
<dbReference type="PANTHER" id="PTHR43163">
    <property type="entry name" value="DIPEPTIDE TRANSPORT SYSTEM PERMEASE PROTEIN DPPB-RELATED"/>
    <property type="match status" value="1"/>
</dbReference>
<evidence type="ECO:0000256" key="5">
    <source>
        <dbReference type="ARBA" id="ARBA00022989"/>
    </source>
</evidence>
<proteinExistence type="inferred from homology"/>
<keyword evidence="6 7" id="KW-0472">Membrane</keyword>
<keyword evidence="2 7" id="KW-0813">Transport</keyword>
<keyword evidence="10" id="KW-1185">Reference proteome</keyword>
<dbReference type="Proteomes" id="UP000561011">
    <property type="component" value="Unassembled WGS sequence"/>
</dbReference>
<evidence type="ECO:0000313" key="9">
    <source>
        <dbReference type="EMBL" id="NYS94572.1"/>
    </source>
</evidence>
<dbReference type="InterPro" id="IPR035906">
    <property type="entry name" value="MetI-like_sf"/>
</dbReference>
<comment type="similarity">
    <text evidence="7">Belongs to the binding-protein-dependent transport system permease family.</text>
</comment>
<protein>
    <submittedName>
        <fullName evidence="9">ABC transporter permease</fullName>
    </submittedName>
</protein>
<dbReference type="Pfam" id="PF19300">
    <property type="entry name" value="BPD_transp_1_N"/>
    <property type="match status" value="1"/>
</dbReference>
<dbReference type="PANTHER" id="PTHR43163:SF6">
    <property type="entry name" value="DIPEPTIDE TRANSPORT SYSTEM PERMEASE PROTEIN DPPB-RELATED"/>
    <property type="match status" value="1"/>
</dbReference>
<evidence type="ECO:0000256" key="1">
    <source>
        <dbReference type="ARBA" id="ARBA00004651"/>
    </source>
</evidence>
<dbReference type="GO" id="GO:0055085">
    <property type="term" value="P:transmembrane transport"/>
    <property type="evidence" value="ECO:0007669"/>
    <property type="project" value="InterPro"/>
</dbReference>
<feature type="transmembrane region" description="Helical" evidence="7">
    <location>
        <begin position="232"/>
        <end position="258"/>
    </location>
</feature>
<feature type="transmembrane region" description="Helical" evidence="7">
    <location>
        <begin position="137"/>
        <end position="166"/>
    </location>
</feature>
<dbReference type="InterPro" id="IPR000515">
    <property type="entry name" value="MetI-like"/>
</dbReference>
<dbReference type="GO" id="GO:0005886">
    <property type="term" value="C:plasma membrane"/>
    <property type="evidence" value="ECO:0007669"/>
    <property type="project" value="UniProtKB-SubCell"/>
</dbReference>
<dbReference type="PROSITE" id="PS50928">
    <property type="entry name" value="ABC_TM1"/>
    <property type="match status" value="1"/>
</dbReference>
<feature type="transmembrane region" description="Helical" evidence="7">
    <location>
        <begin position="178"/>
        <end position="198"/>
    </location>
</feature>
<dbReference type="RefSeq" id="WP_179913932.1">
    <property type="nucleotide sequence ID" value="NZ_JACBYE010000037.1"/>
</dbReference>
<comment type="caution">
    <text evidence="9">The sequence shown here is derived from an EMBL/GenBank/DDBJ whole genome shotgun (WGS) entry which is preliminary data.</text>
</comment>
<keyword evidence="4 7" id="KW-0812">Transmembrane</keyword>
<evidence type="ECO:0000259" key="8">
    <source>
        <dbReference type="PROSITE" id="PS50928"/>
    </source>
</evidence>
<organism evidence="9 10">
    <name type="scientific">Sanguibacter inulinus</name>
    <dbReference type="NCBI Taxonomy" id="60922"/>
    <lineage>
        <taxon>Bacteria</taxon>
        <taxon>Bacillati</taxon>
        <taxon>Actinomycetota</taxon>
        <taxon>Actinomycetes</taxon>
        <taxon>Micrococcales</taxon>
        <taxon>Sanguibacteraceae</taxon>
        <taxon>Sanguibacter</taxon>
    </lineage>
</organism>
<evidence type="ECO:0000256" key="7">
    <source>
        <dbReference type="RuleBase" id="RU363032"/>
    </source>
</evidence>
<dbReference type="InterPro" id="IPR045621">
    <property type="entry name" value="BPD_transp_1_N"/>
</dbReference>
<dbReference type="Gene3D" id="1.10.3720.10">
    <property type="entry name" value="MetI-like"/>
    <property type="match status" value="1"/>
</dbReference>
<evidence type="ECO:0000313" key="10">
    <source>
        <dbReference type="Proteomes" id="UP000561011"/>
    </source>
</evidence>
<dbReference type="Pfam" id="PF00528">
    <property type="entry name" value="BPD_transp_1"/>
    <property type="match status" value="1"/>
</dbReference>
<evidence type="ECO:0000256" key="2">
    <source>
        <dbReference type="ARBA" id="ARBA00022448"/>
    </source>
</evidence>
<evidence type="ECO:0000256" key="6">
    <source>
        <dbReference type="ARBA" id="ARBA00023136"/>
    </source>
</evidence>
<gene>
    <name evidence="9" type="ORF">HZZ10_13715</name>
</gene>
<dbReference type="EMBL" id="JACBYE010000037">
    <property type="protein sequence ID" value="NYS94572.1"/>
    <property type="molecule type" value="Genomic_DNA"/>
</dbReference>
<dbReference type="AlphaFoldDB" id="A0A853EY85"/>
<evidence type="ECO:0000256" key="3">
    <source>
        <dbReference type="ARBA" id="ARBA00022475"/>
    </source>
</evidence>
<reference evidence="9 10" key="1">
    <citation type="submission" date="2020-07" db="EMBL/GenBank/DDBJ databases">
        <title>MOT database genomes.</title>
        <authorList>
            <person name="Joseph S."/>
            <person name="Aduse-Opoku J."/>
            <person name="Hashim A."/>
            <person name="Wade W."/>
            <person name="Curtis M."/>
        </authorList>
    </citation>
    <scope>NUCLEOTIDE SEQUENCE [LARGE SCALE GENOMIC DNA]</scope>
    <source>
        <strain evidence="9 10">DSM 100099</strain>
    </source>
</reference>
<name>A0A853EY85_9MICO</name>
<dbReference type="CDD" id="cd06261">
    <property type="entry name" value="TM_PBP2"/>
    <property type="match status" value="1"/>
</dbReference>
<evidence type="ECO:0000256" key="4">
    <source>
        <dbReference type="ARBA" id="ARBA00022692"/>
    </source>
</evidence>
<sequence>MRAYLLRRALQAVFVLWAAFTATFAILYMLPSNPVAIMLDAGGEGTQVDPEKVAELTARYGFDKPVWEQYLTRLWAAVRGDFGSSIQTGQPVTGSILDALPETLKLASIGLVLAVVIGASLALVATWTQARWLRQALLALPPLGVSVPTFWVGLVLLQVVSFQWALLPAMGNIGWQTLVLPSLTLAIPTSAVIAQVLAKSLSTTWDQPFVETARAKGTPRLHIHLRDVLRNAAIPTLTLVGITVGNLLAGSVVVETVFSRNGIGRLTQQAVTFQDIPVVQGLVVLSAVIFVVVNLVVDLVYPALDPRISQRTRAAV</sequence>